<dbReference type="EMBL" id="FLUM01000003">
    <property type="protein sequence ID" value="SBW05662.1"/>
    <property type="molecule type" value="Genomic_DNA"/>
</dbReference>
<evidence type="ECO:0000313" key="2">
    <source>
        <dbReference type="EMBL" id="SBW05662.1"/>
    </source>
</evidence>
<feature type="transmembrane region" description="Helical" evidence="1">
    <location>
        <begin position="97"/>
        <end position="117"/>
    </location>
</feature>
<keyword evidence="1" id="KW-0812">Transmembrane</keyword>
<keyword evidence="1" id="KW-1133">Transmembrane helix</keyword>
<reference evidence="2" key="1">
    <citation type="submission" date="2016-04" db="EMBL/GenBank/DDBJ databases">
        <authorList>
            <person name="Evans L.H."/>
            <person name="Alamgir A."/>
            <person name="Owens N."/>
            <person name="Weber N.D."/>
            <person name="Virtaneva K."/>
            <person name="Barbian K."/>
            <person name="Babar A."/>
            <person name="Rosenke K."/>
        </authorList>
    </citation>
    <scope>NUCLEOTIDE SEQUENCE</scope>
    <source>
        <strain evidence="2">86-1</strain>
    </source>
</reference>
<organism evidence="2">
    <name type="scientific">uncultured Dysgonomonas sp</name>
    <dbReference type="NCBI Taxonomy" id="206096"/>
    <lineage>
        <taxon>Bacteria</taxon>
        <taxon>Pseudomonadati</taxon>
        <taxon>Bacteroidota</taxon>
        <taxon>Bacteroidia</taxon>
        <taxon>Bacteroidales</taxon>
        <taxon>Dysgonomonadaceae</taxon>
        <taxon>Dysgonomonas</taxon>
        <taxon>environmental samples</taxon>
    </lineage>
</organism>
<dbReference type="AlphaFoldDB" id="A0A212K1Z5"/>
<feature type="transmembrane region" description="Helical" evidence="1">
    <location>
        <begin position="29"/>
        <end position="48"/>
    </location>
</feature>
<protein>
    <submittedName>
        <fullName evidence="2">Uncharacterized protein</fullName>
    </submittedName>
</protein>
<sequence>MIYAIILIIFGLISLLFNQYPITKKAALWFASIAPLIIIWGVAGIVILSTIRYSVIQENAVYWLFLIFGSIIEIFIGLLFIYRYLKIKKYADSDKKFFQYQNILGAIAILGGIATIISI</sequence>
<keyword evidence="1" id="KW-0472">Membrane</keyword>
<proteinExistence type="predicted"/>
<gene>
    <name evidence="2" type="ORF">KL86DYS1_31169</name>
</gene>
<evidence type="ECO:0000256" key="1">
    <source>
        <dbReference type="SAM" id="Phobius"/>
    </source>
</evidence>
<accession>A0A212K1Z5</accession>
<feature type="transmembrane region" description="Helical" evidence="1">
    <location>
        <begin position="60"/>
        <end position="85"/>
    </location>
</feature>
<name>A0A212K1Z5_9BACT</name>